<dbReference type="EMBL" id="KZ805437">
    <property type="protein sequence ID" value="PVH97387.1"/>
    <property type="molecule type" value="Genomic_DNA"/>
</dbReference>
<organism evidence="1 2">
    <name type="scientific">Periconia macrospinosa</name>
    <dbReference type="NCBI Taxonomy" id="97972"/>
    <lineage>
        <taxon>Eukaryota</taxon>
        <taxon>Fungi</taxon>
        <taxon>Dikarya</taxon>
        <taxon>Ascomycota</taxon>
        <taxon>Pezizomycotina</taxon>
        <taxon>Dothideomycetes</taxon>
        <taxon>Pleosporomycetidae</taxon>
        <taxon>Pleosporales</taxon>
        <taxon>Massarineae</taxon>
        <taxon>Periconiaceae</taxon>
        <taxon>Periconia</taxon>
    </lineage>
</organism>
<dbReference type="AlphaFoldDB" id="A0A2V1DGV7"/>
<accession>A0A2V1DGV7</accession>
<gene>
    <name evidence="1" type="ORF">DM02DRAFT_685125</name>
</gene>
<evidence type="ECO:0000313" key="2">
    <source>
        <dbReference type="Proteomes" id="UP000244855"/>
    </source>
</evidence>
<sequence>MFFRHMTITKTNVQDIKMELANSQLVSSQGPFRSPSDGDYSAAESLRKRLQKEILGSNEIFEHALNAMNNCKYMKGKNGFAFSSLSHNIQEEVFVESLSDGKILEKMLSPLSRAVDVHAVLRDPRFQGYIEALFVTVCLTFFKWSDWKSVDPVTRLPKVDYEQIYENAQGIPALFDLPEWRKIPAFTVDRDTMANVVGRVRKPGGWTKGLGN</sequence>
<keyword evidence="2" id="KW-1185">Reference proteome</keyword>
<protein>
    <submittedName>
        <fullName evidence="1">Uncharacterized protein</fullName>
    </submittedName>
</protein>
<name>A0A2V1DGV7_9PLEO</name>
<reference evidence="1 2" key="1">
    <citation type="journal article" date="2018" name="Sci. Rep.">
        <title>Comparative genomics provides insights into the lifestyle and reveals functional heterogeneity of dark septate endophytic fungi.</title>
        <authorList>
            <person name="Knapp D.G."/>
            <person name="Nemeth J.B."/>
            <person name="Barry K."/>
            <person name="Hainaut M."/>
            <person name="Henrissat B."/>
            <person name="Johnson J."/>
            <person name="Kuo A."/>
            <person name="Lim J.H.P."/>
            <person name="Lipzen A."/>
            <person name="Nolan M."/>
            <person name="Ohm R.A."/>
            <person name="Tamas L."/>
            <person name="Grigoriev I.V."/>
            <person name="Spatafora J.W."/>
            <person name="Nagy L.G."/>
            <person name="Kovacs G.M."/>
        </authorList>
    </citation>
    <scope>NUCLEOTIDE SEQUENCE [LARGE SCALE GENOMIC DNA]</scope>
    <source>
        <strain evidence="1 2">DSE2036</strain>
    </source>
</reference>
<dbReference type="Proteomes" id="UP000244855">
    <property type="component" value="Unassembled WGS sequence"/>
</dbReference>
<evidence type="ECO:0000313" key="1">
    <source>
        <dbReference type="EMBL" id="PVH97387.1"/>
    </source>
</evidence>
<proteinExistence type="predicted"/>